<keyword evidence="2" id="KW-0472">Membrane</keyword>
<dbReference type="RefSeq" id="WP_084197779.1">
    <property type="nucleotide sequence ID" value="NZ_BMYL01000004.1"/>
</dbReference>
<keyword evidence="1" id="KW-0175">Coiled coil</keyword>
<keyword evidence="2" id="KW-0812">Transmembrane</keyword>
<protein>
    <submittedName>
        <fullName evidence="3">Uncharacterized protein</fullName>
    </submittedName>
</protein>
<dbReference type="Proteomes" id="UP000235162">
    <property type="component" value="Unassembled WGS sequence"/>
</dbReference>
<comment type="caution">
    <text evidence="3">The sequence shown here is derived from an EMBL/GenBank/DDBJ whole genome shotgun (WGS) entry which is preliminary data.</text>
</comment>
<reference evidence="3 4" key="1">
    <citation type="submission" date="2018-01" db="EMBL/GenBank/DDBJ databases">
        <title>The draft genome sequence of Halioglobus japonicus S1-36.</title>
        <authorList>
            <person name="Du Z.-J."/>
            <person name="Shi M.-J."/>
        </authorList>
    </citation>
    <scope>NUCLEOTIDE SEQUENCE [LARGE SCALE GENOMIC DNA]</scope>
    <source>
        <strain evidence="3 4">S1-36</strain>
    </source>
</reference>
<evidence type="ECO:0000313" key="3">
    <source>
        <dbReference type="EMBL" id="PLW84901.1"/>
    </source>
</evidence>
<name>A0AAP8SM07_9GAMM</name>
<dbReference type="Pfam" id="PF20567">
    <property type="entry name" value="DUF6776"/>
    <property type="match status" value="1"/>
</dbReference>
<feature type="transmembrane region" description="Helical" evidence="2">
    <location>
        <begin position="14"/>
        <end position="34"/>
    </location>
</feature>
<dbReference type="InterPro" id="IPR046703">
    <property type="entry name" value="DUF6776"/>
</dbReference>
<sequence length="242" mass="27237">MVSVRDKQRRYRRLQVIVATLALAVVLLAGFYLGQRAAYSGMGLDPATYQALGEEVPVLRADVARLEGELDVQEARHEMDQQALELVRQEIAAQKEHIATLEEGLRFYKSLMAPGEIAQGLSLRSPELVALEREGQYAYRMVVQQETLKHSLLKGYLRVEVEGQLDGEPVTIPLAELSPDVDSDRINLRFRYFQSIEGQLTLPEGFVPSQLRLAATATSPRKAEVTELFLWQVQARFTRVGK</sequence>
<keyword evidence="2" id="KW-1133">Transmembrane helix</keyword>
<dbReference type="EMBL" id="PKUR01000004">
    <property type="protein sequence ID" value="PLW84901.1"/>
    <property type="molecule type" value="Genomic_DNA"/>
</dbReference>
<organism evidence="3 4">
    <name type="scientific">Halioglobus japonicus</name>
    <dbReference type="NCBI Taxonomy" id="930805"/>
    <lineage>
        <taxon>Bacteria</taxon>
        <taxon>Pseudomonadati</taxon>
        <taxon>Pseudomonadota</taxon>
        <taxon>Gammaproteobacteria</taxon>
        <taxon>Cellvibrionales</taxon>
        <taxon>Halieaceae</taxon>
        <taxon>Halioglobus</taxon>
    </lineage>
</organism>
<evidence type="ECO:0000256" key="1">
    <source>
        <dbReference type="SAM" id="Coils"/>
    </source>
</evidence>
<dbReference type="KEGG" id="hja:BST95_00970"/>
<feature type="coiled-coil region" evidence="1">
    <location>
        <begin position="72"/>
        <end position="104"/>
    </location>
</feature>
<gene>
    <name evidence="3" type="ORF">C0029_15240</name>
</gene>
<accession>A0AAP8SM07</accession>
<evidence type="ECO:0000256" key="2">
    <source>
        <dbReference type="SAM" id="Phobius"/>
    </source>
</evidence>
<evidence type="ECO:0000313" key="4">
    <source>
        <dbReference type="Proteomes" id="UP000235162"/>
    </source>
</evidence>
<keyword evidence="4" id="KW-1185">Reference proteome</keyword>
<dbReference type="AlphaFoldDB" id="A0AAP8SM07"/>
<proteinExistence type="predicted"/>